<sequence length="103" mass="11464">MTAYKPLDSHVLVDGLLLEVIDCDWAKDVLPFEDILVPLQELPDPEPDSATANLTLRQLESRWSDLLLGELQKTPPSVPSNEPISNPDYRGLSASARSRLNVR</sequence>
<evidence type="ECO:0000313" key="13">
    <source>
        <dbReference type="Proteomes" id="UP000694843"/>
    </source>
</evidence>
<accession>A0A8B7N286</accession>
<dbReference type="AlphaFoldDB" id="A0A8B7N286"/>
<dbReference type="GO" id="GO:0051301">
    <property type="term" value="P:cell division"/>
    <property type="evidence" value="ECO:0007669"/>
    <property type="project" value="UniProtKB-KW"/>
</dbReference>
<evidence type="ECO:0000256" key="3">
    <source>
        <dbReference type="ARBA" id="ARBA00006940"/>
    </source>
</evidence>
<keyword evidence="5" id="KW-0132">Cell division</keyword>
<dbReference type="KEGG" id="hazt:108665691"/>
<evidence type="ECO:0000256" key="7">
    <source>
        <dbReference type="ARBA" id="ARBA00022786"/>
    </source>
</evidence>
<protein>
    <recommendedName>
        <fullName evidence="4">Anaphase-promoting complex subunit 13</fullName>
    </recommendedName>
    <alternativeName>
        <fullName evidence="10">Cyclosome subunit 13</fullName>
    </alternativeName>
</protein>
<dbReference type="PANTHER" id="PTHR28672">
    <property type="entry name" value="ANAPHASE-PROMOTING COMPLEX SUBUNIT 13"/>
    <property type="match status" value="1"/>
</dbReference>
<comment type="subcellular location">
    <subcellularLocation>
        <location evidence="1">Nucleus</location>
    </subcellularLocation>
</comment>
<keyword evidence="13" id="KW-1185">Reference proteome</keyword>
<evidence type="ECO:0000256" key="10">
    <source>
        <dbReference type="ARBA" id="ARBA00031338"/>
    </source>
</evidence>
<comment type="function">
    <text evidence="11">Component of the anaphase promoting complex/cyclosome (APC/C), a cell cycle-regulated E3 ubiquitin ligase that controls progression through mitosis and the G1 phase of the cell cycle. The APC/C complex acts by mediating ubiquitination and subsequent degradation of target proteins: it mainly mediates the formation of 'Lys-11'-linked polyubiquitin chains and, to a lower extent, the formation of 'Lys-48'- and 'Lys-63'-linked polyubiquitin chains. The APC/C complex catalyzes assembly of branched 'Lys-11'-/'Lys-48'-linked branched ubiquitin chains on target proteins.</text>
</comment>
<dbReference type="OrthoDB" id="25675at2759"/>
<keyword evidence="9" id="KW-0131">Cell cycle</keyword>
<organism evidence="13 14">
    <name type="scientific">Hyalella azteca</name>
    <name type="common">Amphipod</name>
    <dbReference type="NCBI Taxonomy" id="294128"/>
    <lineage>
        <taxon>Eukaryota</taxon>
        <taxon>Metazoa</taxon>
        <taxon>Ecdysozoa</taxon>
        <taxon>Arthropoda</taxon>
        <taxon>Crustacea</taxon>
        <taxon>Multicrustacea</taxon>
        <taxon>Malacostraca</taxon>
        <taxon>Eumalacostraca</taxon>
        <taxon>Peracarida</taxon>
        <taxon>Amphipoda</taxon>
        <taxon>Senticaudata</taxon>
        <taxon>Talitrida</taxon>
        <taxon>Talitroidea</taxon>
        <taxon>Hyalellidae</taxon>
        <taxon>Hyalella</taxon>
    </lineage>
</organism>
<reference evidence="14" key="1">
    <citation type="submission" date="2025-08" db="UniProtKB">
        <authorList>
            <consortium name="RefSeq"/>
        </authorList>
    </citation>
    <scope>IDENTIFICATION</scope>
    <source>
        <tissue evidence="14">Whole organism</tissue>
    </source>
</reference>
<evidence type="ECO:0000256" key="8">
    <source>
        <dbReference type="ARBA" id="ARBA00023242"/>
    </source>
</evidence>
<dbReference type="PANTHER" id="PTHR28672:SF1">
    <property type="entry name" value="ANAPHASE-PROMOTING COMPLEX SUBUNIT 13"/>
    <property type="match status" value="1"/>
</dbReference>
<name>A0A8B7N286_HYAAZ</name>
<dbReference type="GO" id="GO:0070979">
    <property type="term" value="P:protein K11-linked ubiquitination"/>
    <property type="evidence" value="ECO:0007669"/>
    <property type="project" value="TreeGrafter"/>
</dbReference>
<evidence type="ECO:0000256" key="1">
    <source>
        <dbReference type="ARBA" id="ARBA00004123"/>
    </source>
</evidence>
<evidence type="ECO:0000256" key="5">
    <source>
        <dbReference type="ARBA" id="ARBA00022618"/>
    </source>
</evidence>
<keyword evidence="8" id="KW-0539">Nucleus</keyword>
<dbReference type="RefSeq" id="XP_018007957.1">
    <property type="nucleotide sequence ID" value="XM_018152468.1"/>
</dbReference>
<evidence type="ECO:0000256" key="2">
    <source>
        <dbReference type="ARBA" id="ARBA00004906"/>
    </source>
</evidence>
<comment type="similarity">
    <text evidence="3">Belongs to the APC13 family.</text>
</comment>
<evidence type="ECO:0000313" key="14">
    <source>
        <dbReference type="RefSeq" id="XP_018007957.1"/>
    </source>
</evidence>
<dbReference type="GO" id="GO:0005680">
    <property type="term" value="C:anaphase-promoting complex"/>
    <property type="evidence" value="ECO:0007669"/>
    <property type="project" value="InterPro"/>
</dbReference>
<keyword evidence="7" id="KW-0833">Ubl conjugation pathway</keyword>
<dbReference type="GeneID" id="108665691"/>
<evidence type="ECO:0000256" key="11">
    <source>
        <dbReference type="ARBA" id="ARBA00045696"/>
    </source>
</evidence>
<evidence type="ECO:0000256" key="12">
    <source>
        <dbReference type="SAM" id="MobiDB-lite"/>
    </source>
</evidence>
<comment type="pathway">
    <text evidence="2">Protein modification; protein ubiquitination.</text>
</comment>
<dbReference type="Proteomes" id="UP000694843">
    <property type="component" value="Unplaced"/>
</dbReference>
<proteinExistence type="inferred from homology"/>
<evidence type="ECO:0000256" key="4">
    <source>
        <dbReference type="ARBA" id="ARBA00013935"/>
    </source>
</evidence>
<evidence type="ECO:0000256" key="9">
    <source>
        <dbReference type="ARBA" id="ARBA00023306"/>
    </source>
</evidence>
<feature type="region of interest" description="Disordered" evidence="12">
    <location>
        <begin position="71"/>
        <end position="103"/>
    </location>
</feature>
<dbReference type="Pfam" id="PF05839">
    <property type="entry name" value="Apc13p"/>
    <property type="match status" value="1"/>
</dbReference>
<dbReference type="OMA" id="KINRTTP"/>
<dbReference type="InterPro" id="IPR008401">
    <property type="entry name" value="Apc13"/>
</dbReference>
<gene>
    <name evidence="14" type="primary">LOC108665691</name>
</gene>
<evidence type="ECO:0000256" key="6">
    <source>
        <dbReference type="ARBA" id="ARBA00022776"/>
    </source>
</evidence>
<keyword evidence="6" id="KW-0498">Mitosis</keyword>